<feature type="domain" description="Aminotransferase class V" evidence="10">
    <location>
        <begin position="38"/>
        <end position="349"/>
    </location>
</feature>
<dbReference type="GO" id="GO:0019265">
    <property type="term" value="P:glycine biosynthetic process, by transamination of glyoxylate"/>
    <property type="evidence" value="ECO:0007669"/>
    <property type="project" value="TreeGrafter"/>
</dbReference>
<evidence type="ECO:0000256" key="7">
    <source>
        <dbReference type="PIRSR" id="PIRSR000524-50"/>
    </source>
</evidence>
<dbReference type="AlphaFoldDB" id="A0A100VLS3"/>
<dbReference type="RefSeq" id="WP_062834807.1">
    <property type="nucleotide sequence ID" value="NZ_BCNV01000001.1"/>
</dbReference>
<dbReference type="InterPro" id="IPR000192">
    <property type="entry name" value="Aminotrans_V_dom"/>
</dbReference>
<evidence type="ECO:0000313" key="12">
    <source>
        <dbReference type="Proteomes" id="UP000069697"/>
    </source>
</evidence>
<gene>
    <name evidence="11" type="ORF">PAHA3_2305</name>
</gene>
<dbReference type="PANTHER" id="PTHR21152">
    <property type="entry name" value="AMINOTRANSFERASE CLASS V"/>
    <property type="match status" value="1"/>
</dbReference>
<name>A0A100VLS3_PAEAM</name>
<dbReference type="InterPro" id="IPR015422">
    <property type="entry name" value="PyrdxlP-dep_Trfase_small"/>
</dbReference>
<dbReference type="PANTHER" id="PTHR21152:SF40">
    <property type="entry name" value="ALANINE--GLYOXYLATE AMINOTRANSFERASE"/>
    <property type="match status" value="1"/>
</dbReference>
<comment type="cofactor">
    <cofactor evidence="1 7 9">
        <name>pyridoxal 5'-phosphate</name>
        <dbReference type="ChEBI" id="CHEBI:597326"/>
    </cofactor>
</comment>
<dbReference type="Gene3D" id="3.40.640.10">
    <property type="entry name" value="Type I PLP-dependent aspartate aminotransferase-like (Major domain)"/>
    <property type="match status" value="1"/>
</dbReference>
<evidence type="ECO:0000256" key="1">
    <source>
        <dbReference type="ARBA" id="ARBA00001933"/>
    </source>
</evidence>
<evidence type="ECO:0000256" key="5">
    <source>
        <dbReference type="ARBA" id="ARBA00022898"/>
    </source>
</evidence>
<sequence length="413" mass="45446">MSNYKELSPSLRTIMTPGPVEVDPRVLRALSFPILGQFDPEFTSLMNETMAMLRELYMTDNDWCYPVDGTSRSGIEAVLVSLIQPGDKVLVPIYGRFGHLLVEISERCGAEVVFFETEWGTVFDPEEVIKAIHTHKPSLVAMVHGETSTGQMQPLAEIGKSCRELDILLVVDAVATIGGTPVETDAWHLDAVMGGTQKCLSVPSGMAPLTYNSRVEQKLMSRKTVERGLRDATSARAEGRTIASNYFDLSQLQDYWSSARLNHHTEATSMLYGLHEGLRILLQEGLEARFQRHRVNERALVAGVQGMGLQLYGDMSSKLPVVTCIKIPEGIDGESVRSMLLNDFSIEIASSFGPLKGQIWRIGTMGFSCQRKNVLHVLGALEAVLLRHRHVLPAGEAVQAAMDVYAGKEGALC</sequence>
<keyword evidence="5 7" id="KW-0663">Pyridoxal phosphate</keyword>
<evidence type="ECO:0000259" key="10">
    <source>
        <dbReference type="Pfam" id="PF00266"/>
    </source>
</evidence>
<keyword evidence="3" id="KW-0032">Aminotransferase</keyword>
<dbReference type="InterPro" id="IPR015424">
    <property type="entry name" value="PyrdxlP-dep_Trfase"/>
</dbReference>
<organism evidence="11 12">
    <name type="scientific">Paenibacillus amylolyticus</name>
    <dbReference type="NCBI Taxonomy" id="1451"/>
    <lineage>
        <taxon>Bacteria</taxon>
        <taxon>Bacillati</taxon>
        <taxon>Bacillota</taxon>
        <taxon>Bacilli</taxon>
        <taxon>Bacillales</taxon>
        <taxon>Paenibacillaceae</taxon>
        <taxon>Paenibacillus</taxon>
    </lineage>
</organism>
<dbReference type="InterPro" id="IPR020578">
    <property type="entry name" value="Aminotrans_V_PyrdxlP_BS"/>
</dbReference>
<evidence type="ECO:0000256" key="3">
    <source>
        <dbReference type="ARBA" id="ARBA00022576"/>
    </source>
</evidence>
<reference evidence="12" key="2">
    <citation type="submission" date="2016-01" db="EMBL/GenBank/DDBJ databases">
        <title>Draft Genome Sequence of Paenibacillus amylolyticus Heshi-A3 that Was Isolated from Fermented Rice Bran with Aging Salted Mackerel, Which Was Named Heshiko as Traditional Fermented Seafood in Japan.</title>
        <authorList>
            <person name="Akuzawa S."/>
            <person name="Nakagawa J."/>
            <person name="Kanekatsu T."/>
            <person name="Kubota E."/>
            <person name="Ohtake R."/>
            <person name="Suzuki T."/>
            <person name="Kanesaki Y."/>
        </authorList>
    </citation>
    <scope>NUCLEOTIDE SEQUENCE [LARGE SCALE GENOMIC DNA]</scope>
    <source>
        <strain evidence="12">Heshi-A3</strain>
    </source>
</reference>
<dbReference type="PIRSF" id="PIRSF000524">
    <property type="entry name" value="SPT"/>
    <property type="match status" value="1"/>
</dbReference>
<dbReference type="EMBL" id="BCNV01000001">
    <property type="protein sequence ID" value="GAS82231.1"/>
    <property type="molecule type" value="Genomic_DNA"/>
</dbReference>
<feature type="modified residue" description="N6-(pyridoxal phosphate)lysine" evidence="7">
    <location>
        <position position="198"/>
    </location>
</feature>
<dbReference type="FunFam" id="3.40.640.10:FF:000027">
    <property type="entry name" value="Serine--pyruvate aminotransferase, mitochondrial"/>
    <property type="match status" value="1"/>
</dbReference>
<dbReference type="PROSITE" id="PS00595">
    <property type="entry name" value="AA_TRANSFER_CLASS_5"/>
    <property type="match status" value="1"/>
</dbReference>
<dbReference type="Gene3D" id="3.90.1150.10">
    <property type="entry name" value="Aspartate Aminotransferase, domain 1"/>
    <property type="match status" value="1"/>
</dbReference>
<comment type="similarity">
    <text evidence="2 8">Belongs to the class-V pyridoxal-phosphate-dependent aminotransferase family.</text>
</comment>
<comment type="caution">
    <text evidence="11">The sequence shown here is derived from an EMBL/GenBank/DDBJ whole genome shotgun (WGS) entry which is preliminary data.</text>
</comment>
<dbReference type="Proteomes" id="UP000069697">
    <property type="component" value="Unassembled WGS sequence"/>
</dbReference>
<evidence type="ECO:0000256" key="9">
    <source>
        <dbReference type="RuleBase" id="RU004504"/>
    </source>
</evidence>
<dbReference type="InterPro" id="IPR024169">
    <property type="entry name" value="SP_NH2Trfase/AEP_transaminase"/>
</dbReference>
<evidence type="ECO:0000256" key="2">
    <source>
        <dbReference type="ARBA" id="ARBA00009236"/>
    </source>
</evidence>
<proteinExistence type="inferred from homology"/>
<feature type="binding site" evidence="6">
    <location>
        <position position="361"/>
    </location>
    <ligand>
        <name>substrate</name>
    </ligand>
</feature>
<dbReference type="Pfam" id="PF00266">
    <property type="entry name" value="Aminotran_5"/>
    <property type="match status" value="1"/>
</dbReference>
<evidence type="ECO:0000256" key="6">
    <source>
        <dbReference type="PIRSR" id="PIRSR000524-1"/>
    </source>
</evidence>
<evidence type="ECO:0000313" key="11">
    <source>
        <dbReference type="EMBL" id="GAS82231.1"/>
    </source>
</evidence>
<evidence type="ECO:0000256" key="8">
    <source>
        <dbReference type="RuleBase" id="RU004075"/>
    </source>
</evidence>
<dbReference type="SUPFAM" id="SSF53383">
    <property type="entry name" value="PLP-dependent transferases"/>
    <property type="match status" value="1"/>
</dbReference>
<evidence type="ECO:0000256" key="4">
    <source>
        <dbReference type="ARBA" id="ARBA00022679"/>
    </source>
</evidence>
<protein>
    <submittedName>
        <fullName evidence="11">PucG</fullName>
    </submittedName>
</protein>
<dbReference type="InterPro" id="IPR015421">
    <property type="entry name" value="PyrdxlP-dep_Trfase_major"/>
</dbReference>
<keyword evidence="4" id="KW-0808">Transferase</keyword>
<accession>A0A100VLS3</accession>
<reference evidence="11 12" key="1">
    <citation type="journal article" date="2016" name="Genome Announc.">
        <title>Draft Genome Sequence of Paenibacillus amylolyticus Heshi-A3, Isolated from Fermented Rice Bran in a Japanese Fermented Seafood Dish.</title>
        <authorList>
            <person name="Akuzawa S."/>
            <person name="Nagaoka J."/>
            <person name="Kanekatsu M."/>
            <person name="Kubota E."/>
            <person name="Ohtake R."/>
            <person name="Suzuki T."/>
            <person name="Kanesaki Y."/>
        </authorList>
    </citation>
    <scope>NUCLEOTIDE SEQUENCE [LARGE SCALE GENOMIC DNA]</scope>
    <source>
        <strain evidence="11 12">Heshi-A3</strain>
    </source>
</reference>
<dbReference type="GO" id="GO:0004760">
    <property type="term" value="F:L-serine-pyruvate transaminase activity"/>
    <property type="evidence" value="ECO:0007669"/>
    <property type="project" value="TreeGrafter"/>
</dbReference>
<dbReference type="GO" id="GO:0008453">
    <property type="term" value="F:alanine-glyoxylate transaminase activity"/>
    <property type="evidence" value="ECO:0007669"/>
    <property type="project" value="TreeGrafter"/>
</dbReference>